<dbReference type="Gene3D" id="3.30.1360.120">
    <property type="entry name" value="Probable tRNA modification gtpase trme, domain 1"/>
    <property type="match status" value="1"/>
</dbReference>
<organism evidence="1 2">
    <name type="scientific">Solirubrobacter pauli</name>
    <dbReference type="NCBI Taxonomy" id="166793"/>
    <lineage>
        <taxon>Bacteria</taxon>
        <taxon>Bacillati</taxon>
        <taxon>Actinomycetota</taxon>
        <taxon>Thermoleophilia</taxon>
        <taxon>Solirubrobacterales</taxon>
        <taxon>Solirubrobacteraceae</taxon>
        <taxon>Solirubrobacter</taxon>
    </lineage>
</organism>
<comment type="caution">
    <text evidence="1">The sequence shown here is derived from an EMBL/GenBank/DDBJ whole genome shotgun (WGS) entry which is preliminary data.</text>
</comment>
<dbReference type="Gene3D" id="3.30.70.1400">
    <property type="entry name" value="Aminomethyltransferase beta-barrel domains"/>
    <property type="match status" value="1"/>
</dbReference>
<sequence>MRPLLEVSGPEAAAYLDSHLTAPVGDLADGDRRRAALLTPKGTLLALLDVHRAAGAFRLRGGDETAAHALTRGRVGWRVDLTPLPAAPPTLSDLERVEALVPAFGPDIDERTLPHEAGLVPDVVRLDGGIYPGKMTVLRQERSGTIHRALRRLALEAPVEPGTPVHDDEGPLGMIGTAVVSPTRGPLALALLRRRATPGSRVRVAGVSGIVEP</sequence>
<evidence type="ECO:0000313" key="2">
    <source>
        <dbReference type="Proteomes" id="UP000278962"/>
    </source>
</evidence>
<dbReference type="Proteomes" id="UP000278962">
    <property type="component" value="Unassembled WGS sequence"/>
</dbReference>
<dbReference type="SUPFAM" id="SSF103025">
    <property type="entry name" value="Folate-binding domain"/>
    <property type="match status" value="1"/>
</dbReference>
<dbReference type="InterPro" id="IPR027266">
    <property type="entry name" value="TrmE/GcvT-like"/>
</dbReference>
<gene>
    <name evidence="1" type="ORF">C8N24_5620</name>
</gene>
<dbReference type="EMBL" id="RBIL01000002">
    <property type="protein sequence ID" value="RKQ87595.1"/>
    <property type="molecule type" value="Genomic_DNA"/>
</dbReference>
<keyword evidence="2" id="KW-1185">Reference proteome</keyword>
<proteinExistence type="predicted"/>
<accession>A0A660L2P5</accession>
<protein>
    <submittedName>
        <fullName evidence="1">Folate-binding Fe-S cluster repair protein YgfZ</fullName>
    </submittedName>
</protein>
<reference evidence="1 2" key="1">
    <citation type="submission" date="2018-10" db="EMBL/GenBank/DDBJ databases">
        <title>Genomic Encyclopedia of Archaeal and Bacterial Type Strains, Phase II (KMG-II): from individual species to whole genera.</title>
        <authorList>
            <person name="Goeker M."/>
        </authorList>
    </citation>
    <scope>NUCLEOTIDE SEQUENCE [LARGE SCALE GENOMIC DNA]</scope>
    <source>
        <strain evidence="1 2">DSM 14954</strain>
    </source>
</reference>
<evidence type="ECO:0000313" key="1">
    <source>
        <dbReference type="EMBL" id="RKQ87595.1"/>
    </source>
</evidence>
<name>A0A660L2P5_9ACTN</name>
<dbReference type="AlphaFoldDB" id="A0A660L2P5"/>